<keyword evidence="4" id="KW-0862">Zinc</keyword>
<dbReference type="AlphaFoldDB" id="A0ABD0XVE3"/>
<sequence>GCSLCSFRTAYRRSLTEHERKHTGERPFGCQECDYRATNRSNLTRHIANIHIAGGGTMKTMGYNAPHRPYPCPQCPYRSTNRSNLTRHLTNMHSPDKVHRS</sequence>
<dbReference type="InterPro" id="IPR050688">
    <property type="entry name" value="Zinc_finger/UBP_domain"/>
</dbReference>
<organism evidence="7 8">
    <name type="scientific">Ranatra chinensis</name>
    <dbReference type="NCBI Taxonomy" id="642074"/>
    <lineage>
        <taxon>Eukaryota</taxon>
        <taxon>Metazoa</taxon>
        <taxon>Ecdysozoa</taxon>
        <taxon>Arthropoda</taxon>
        <taxon>Hexapoda</taxon>
        <taxon>Insecta</taxon>
        <taxon>Pterygota</taxon>
        <taxon>Neoptera</taxon>
        <taxon>Paraneoptera</taxon>
        <taxon>Hemiptera</taxon>
        <taxon>Heteroptera</taxon>
        <taxon>Panheteroptera</taxon>
        <taxon>Nepomorpha</taxon>
        <taxon>Nepidae</taxon>
        <taxon>Ranatrinae</taxon>
        <taxon>Ranatra</taxon>
    </lineage>
</organism>
<evidence type="ECO:0000259" key="6">
    <source>
        <dbReference type="PROSITE" id="PS50157"/>
    </source>
</evidence>
<protein>
    <recommendedName>
        <fullName evidence="6">C2H2-type domain-containing protein</fullName>
    </recommendedName>
</protein>
<proteinExistence type="predicted"/>
<dbReference type="GO" id="GO:0008270">
    <property type="term" value="F:zinc ion binding"/>
    <property type="evidence" value="ECO:0007669"/>
    <property type="project" value="UniProtKB-KW"/>
</dbReference>
<feature type="domain" description="C2H2-type" evidence="6">
    <location>
        <begin position="70"/>
        <end position="98"/>
    </location>
</feature>
<name>A0ABD0XVE3_9HEMI</name>
<evidence type="ECO:0000256" key="4">
    <source>
        <dbReference type="ARBA" id="ARBA00022833"/>
    </source>
</evidence>
<keyword evidence="2" id="KW-0677">Repeat</keyword>
<dbReference type="Proteomes" id="UP001558652">
    <property type="component" value="Unassembled WGS sequence"/>
</dbReference>
<evidence type="ECO:0000256" key="1">
    <source>
        <dbReference type="ARBA" id="ARBA00022723"/>
    </source>
</evidence>
<dbReference type="PANTHER" id="PTHR24403">
    <property type="entry name" value="ZINC FINGER PROTEIN"/>
    <property type="match status" value="1"/>
</dbReference>
<evidence type="ECO:0000256" key="5">
    <source>
        <dbReference type="PROSITE-ProRule" id="PRU00042"/>
    </source>
</evidence>
<dbReference type="EMBL" id="JBFDAA010000020">
    <property type="protein sequence ID" value="KAL1115247.1"/>
    <property type="molecule type" value="Genomic_DNA"/>
</dbReference>
<dbReference type="PANTHER" id="PTHR24403:SF109">
    <property type="entry name" value="ZINC FINGER PROTEIN 845-LIKE"/>
    <property type="match status" value="1"/>
</dbReference>
<dbReference type="FunFam" id="3.30.160.60:FF:001309">
    <property type="entry name" value="Uncharacterized protein"/>
    <property type="match status" value="1"/>
</dbReference>
<gene>
    <name evidence="7" type="ORF">AAG570_007278</name>
</gene>
<dbReference type="PROSITE" id="PS50157">
    <property type="entry name" value="ZINC_FINGER_C2H2_2"/>
    <property type="match status" value="3"/>
</dbReference>
<feature type="non-terminal residue" evidence="7">
    <location>
        <position position="1"/>
    </location>
</feature>
<keyword evidence="1" id="KW-0479">Metal-binding</keyword>
<dbReference type="Gene3D" id="3.30.160.60">
    <property type="entry name" value="Classic Zinc Finger"/>
    <property type="match status" value="3"/>
</dbReference>
<feature type="domain" description="C2H2-type" evidence="6">
    <location>
        <begin position="1"/>
        <end position="27"/>
    </location>
</feature>
<keyword evidence="3 5" id="KW-0863">Zinc-finger</keyword>
<dbReference type="Pfam" id="PF00096">
    <property type="entry name" value="zf-C2H2"/>
    <property type="match status" value="1"/>
</dbReference>
<dbReference type="InterPro" id="IPR013087">
    <property type="entry name" value="Znf_C2H2_type"/>
</dbReference>
<evidence type="ECO:0000313" key="8">
    <source>
        <dbReference type="Proteomes" id="UP001558652"/>
    </source>
</evidence>
<evidence type="ECO:0000256" key="3">
    <source>
        <dbReference type="ARBA" id="ARBA00022771"/>
    </source>
</evidence>
<comment type="caution">
    <text evidence="7">The sequence shown here is derived from an EMBL/GenBank/DDBJ whole genome shotgun (WGS) entry which is preliminary data.</text>
</comment>
<reference evidence="7 8" key="1">
    <citation type="submission" date="2024-07" db="EMBL/GenBank/DDBJ databases">
        <title>Chromosome-level genome assembly of the water stick insect Ranatra chinensis (Heteroptera: Nepidae).</title>
        <authorList>
            <person name="Liu X."/>
        </authorList>
    </citation>
    <scope>NUCLEOTIDE SEQUENCE [LARGE SCALE GENOMIC DNA]</scope>
    <source>
        <strain evidence="7">Cailab_2021Rc</strain>
        <tissue evidence="7">Muscle</tissue>
    </source>
</reference>
<evidence type="ECO:0000256" key="2">
    <source>
        <dbReference type="ARBA" id="ARBA00022737"/>
    </source>
</evidence>
<dbReference type="FunFam" id="3.30.160.60:FF:001967">
    <property type="entry name" value="Ras-responsive element-binding protein"/>
    <property type="match status" value="1"/>
</dbReference>
<keyword evidence="8" id="KW-1185">Reference proteome</keyword>
<feature type="domain" description="C2H2-type" evidence="6">
    <location>
        <begin position="28"/>
        <end position="51"/>
    </location>
</feature>
<accession>A0ABD0XVE3</accession>
<evidence type="ECO:0000313" key="7">
    <source>
        <dbReference type="EMBL" id="KAL1115247.1"/>
    </source>
</evidence>
<dbReference type="SMART" id="SM00355">
    <property type="entry name" value="ZnF_C2H2"/>
    <property type="match status" value="3"/>
</dbReference>
<dbReference type="SUPFAM" id="SSF57667">
    <property type="entry name" value="beta-beta-alpha zinc fingers"/>
    <property type="match status" value="2"/>
</dbReference>
<dbReference type="InterPro" id="IPR036236">
    <property type="entry name" value="Znf_C2H2_sf"/>
</dbReference>
<dbReference type="Pfam" id="PF13909">
    <property type="entry name" value="zf-H2C2_5"/>
    <property type="match status" value="1"/>
</dbReference>